<comment type="caution">
    <text evidence="2">The sequence shown here is derived from an EMBL/GenBank/DDBJ whole genome shotgun (WGS) entry which is preliminary data.</text>
</comment>
<feature type="signal peptide" evidence="1">
    <location>
        <begin position="1"/>
        <end position="16"/>
    </location>
</feature>
<organism evidence="2 3">
    <name type="scientific">Ancylostoma ceylanicum</name>
    <dbReference type="NCBI Taxonomy" id="53326"/>
    <lineage>
        <taxon>Eukaryota</taxon>
        <taxon>Metazoa</taxon>
        <taxon>Ecdysozoa</taxon>
        <taxon>Nematoda</taxon>
        <taxon>Chromadorea</taxon>
        <taxon>Rhabditida</taxon>
        <taxon>Rhabditina</taxon>
        <taxon>Rhabditomorpha</taxon>
        <taxon>Strongyloidea</taxon>
        <taxon>Ancylostomatidae</taxon>
        <taxon>Ancylostomatinae</taxon>
        <taxon>Ancylostoma</taxon>
    </lineage>
</organism>
<proteinExistence type="predicted"/>
<keyword evidence="1" id="KW-0732">Signal</keyword>
<evidence type="ECO:0000256" key="1">
    <source>
        <dbReference type="SAM" id="SignalP"/>
    </source>
</evidence>
<evidence type="ECO:0000313" key="3">
    <source>
        <dbReference type="Proteomes" id="UP000024635"/>
    </source>
</evidence>
<dbReference type="Proteomes" id="UP000024635">
    <property type="component" value="Unassembled WGS sequence"/>
</dbReference>
<reference evidence="3" key="1">
    <citation type="journal article" date="2015" name="Nat. Genet.">
        <title>The genome and transcriptome of the zoonotic hookworm Ancylostoma ceylanicum identify infection-specific gene families.</title>
        <authorList>
            <person name="Schwarz E.M."/>
            <person name="Hu Y."/>
            <person name="Antoshechkin I."/>
            <person name="Miller M.M."/>
            <person name="Sternberg P.W."/>
            <person name="Aroian R.V."/>
        </authorList>
    </citation>
    <scope>NUCLEOTIDE SEQUENCE</scope>
    <source>
        <strain evidence="3">HY135</strain>
    </source>
</reference>
<sequence length="160" mass="18570">MQALIVTLACCGIASAAVYWSCPKAHVTKEDREKVRGMLLAKVKVESVEVKGNMHYDLINYKLKYEECYERWYDLYYYLPNPLKITARSKINGKVRRCRNTLEVGKKYYVGFNGYFRFAVDSDNLTKQDRDLLGDKIHQPSNHKKLSEEIEPPALAKEIL</sequence>
<protein>
    <submittedName>
        <fullName evidence="2">Uncharacterized protein</fullName>
    </submittedName>
</protein>
<evidence type="ECO:0000313" key="2">
    <source>
        <dbReference type="EMBL" id="EYB90564.1"/>
    </source>
</evidence>
<gene>
    <name evidence="2" type="primary">Acey_s0218.g2420</name>
    <name evidence="2" type="ORF">Y032_0218g2420</name>
</gene>
<dbReference type="OrthoDB" id="10439682at2759"/>
<name>A0A016SJV4_9BILA</name>
<dbReference type="EMBL" id="JARK01001554">
    <property type="protein sequence ID" value="EYB90564.1"/>
    <property type="molecule type" value="Genomic_DNA"/>
</dbReference>
<dbReference type="AlphaFoldDB" id="A0A016SJV4"/>
<feature type="chain" id="PRO_5001486852" evidence="1">
    <location>
        <begin position="17"/>
        <end position="160"/>
    </location>
</feature>
<accession>A0A016SJV4</accession>
<dbReference type="Gene3D" id="2.40.50.780">
    <property type="match status" value="1"/>
</dbReference>
<keyword evidence="3" id="KW-1185">Reference proteome</keyword>